<feature type="region of interest" description="Disordered" evidence="1">
    <location>
        <begin position="459"/>
        <end position="493"/>
    </location>
</feature>
<gene>
    <name evidence="2" type="ORF">CBR_g36695</name>
</gene>
<feature type="compositionally biased region" description="Basic and acidic residues" evidence="1">
    <location>
        <begin position="459"/>
        <end position="468"/>
    </location>
</feature>
<sequence>MKHANRVGNMPLGEHDRIFVIMYSDDGDYHRNTISVHDFDATLSGDLVKGETSSSTSFEPPRRMRQGKERVFSEKFEEKSFAMTKWKMAGMEPREKNMYEGMEREPNKMVEMLEHFCPEDQAVLFLGKSHAATVWELLKNRGDAVYARRKRKDEILLRGYHKARPEAEVLFIDRLEQMYFNDNVGVFDMNAYATCFDEGQRLCQDDFDEESDNDTLGAALVSELQCWHDSTSTSVVTEQLTAAQDGVLSTHETSTRLFKQPSMVDPSHANFQAGLQFVAPIESMGSITPTAVSLPPASASSQNLSAEALANALGQLLPNIDELLLQNVSQMIRSQTVHVQRNAPISVNKEVDTNEGHGEGEENEKRGDDENRRVGEERGMENGNNKIKDEDRMPQANCEMEVDTLGGNVDNLQCKIVLQGTSPSNARNITNKEDVETFPANRECVSPLLAPHAALTSELHHSREEDAGHLVLQGNGHAKGTQNDSNSEGKLEI</sequence>
<comment type="caution">
    <text evidence="2">The sequence shown here is derived from an EMBL/GenBank/DDBJ whole genome shotgun (WGS) entry which is preliminary data.</text>
</comment>
<evidence type="ECO:0000313" key="2">
    <source>
        <dbReference type="EMBL" id="GBG83077.1"/>
    </source>
</evidence>
<feature type="compositionally biased region" description="Basic and acidic residues" evidence="1">
    <location>
        <begin position="349"/>
        <end position="393"/>
    </location>
</feature>
<keyword evidence="3" id="KW-1185">Reference proteome</keyword>
<protein>
    <submittedName>
        <fullName evidence="2">Uncharacterized protein</fullName>
    </submittedName>
</protein>
<dbReference type="AlphaFoldDB" id="A0A388LLA7"/>
<dbReference type="EMBL" id="BFEA01000428">
    <property type="protein sequence ID" value="GBG83077.1"/>
    <property type="molecule type" value="Genomic_DNA"/>
</dbReference>
<organism evidence="2 3">
    <name type="scientific">Chara braunii</name>
    <name type="common">Braun's stonewort</name>
    <dbReference type="NCBI Taxonomy" id="69332"/>
    <lineage>
        <taxon>Eukaryota</taxon>
        <taxon>Viridiplantae</taxon>
        <taxon>Streptophyta</taxon>
        <taxon>Charophyceae</taxon>
        <taxon>Charales</taxon>
        <taxon>Characeae</taxon>
        <taxon>Chara</taxon>
    </lineage>
</organism>
<feature type="region of interest" description="Disordered" evidence="1">
    <location>
        <begin position="343"/>
        <end position="394"/>
    </location>
</feature>
<dbReference type="Gramene" id="GBG83077">
    <property type="protein sequence ID" value="GBG83077"/>
    <property type="gene ID" value="CBR_g36695"/>
</dbReference>
<evidence type="ECO:0000256" key="1">
    <source>
        <dbReference type="SAM" id="MobiDB-lite"/>
    </source>
</evidence>
<reference evidence="2 3" key="1">
    <citation type="journal article" date="2018" name="Cell">
        <title>The Chara Genome: Secondary Complexity and Implications for Plant Terrestrialization.</title>
        <authorList>
            <person name="Nishiyama T."/>
            <person name="Sakayama H."/>
            <person name="Vries J.D."/>
            <person name="Buschmann H."/>
            <person name="Saint-Marcoux D."/>
            <person name="Ullrich K.K."/>
            <person name="Haas F.B."/>
            <person name="Vanderstraeten L."/>
            <person name="Becker D."/>
            <person name="Lang D."/>
            <person name="Vosolsobe S."/>
            <person name="Rombauts S."/>
            <person name="Wilhelmsson P.K.I."/>
            <person name="Janitza P."/>
            <person name="Kern R."/>
            <person name="Heyl A."/>
            <person name="Rumpler F."/>
            <person name="Villalobos L.I.A.C."/>
            <person name="Clay J.M."/>
            <person name="Skokan R."/>
            <person name="Toyoda A."/>
            <person name="Suzuki Y."/>
            <person name="Kagoshima H."/>
            <person name="Schijlen E."/>
            <person name="Tajeshwar N."/>
            <person name="Catarino B."/>
            <person name="Hetherington A.J."/>
            <person name="Saltykova A."/>
            <person name="Bonnot C."/>
            <person name="Breuninger H."/>
            <person name="Symeonidi A."/>
            <person name="Radhakrishnan G.V."/>
            <person name="Van Nieuwerburgh F."/>
            <person name="Deforce D."/>
            <person name="Chang C."/>
            <person name="Karol K.G."/>
            <person name="Hedrich R."/>
            <person name="Ulvskov P."/>
            <person name="Glockner G."/>
            <person name="Delwiche C.F."/>
            <person name="Petrasek J."/>
            <person name="Van de Peer Y."/>
            <person name="Friml J."/>
            <person name="Beilby M."/>
            <person name="Dolan L."/>
            <person name="Kohara Y."/>
            <person name="Sugano S."/>
            <person name="Fujiyama A."/>
            <person name="Delaux P.-M."/>
            <person name="Quint M."/>
            <person name="TheiBen G."/>
            <person name="Hagemann M."/>
            <person name="Harholt J."/>
            <person name="Dunand C."/>
            <person name="Zachgo S."/>
            <person name="Langdale J."/>
            <person name="Maumus F."/>
            <person name="Straeten D.V.D."/>
            <person name="Gould S.B."/>
            <person name="Rensing S.A."/>
        </authorList>
    </citation>
    <scope>NUCLEOTIDE SEQUENCE [LARGE SCALE GENOMIC DNA]</scope>
    <source>
        <strain evidence="2 3">S276</strain>
    </source>
</reference>
<evidence type="ECO:0000313" key="3">
    <source>
        <dbReference type="Proteomes" id="UP000265515"/>
    </source>
</evidence>
<accession>A0A388LLA7</accession>
<dbReference type="Proteomes" id="UP000265515">
    <property type="component" value="Unassembled WGS sequence"/>
</dbReference>
<proteinExistence type="predicted"/>
<name>A0A388LLA7_CHABU</name>